<keyword evidence="2" id="KW-1003">Cell membrane</keyword>
<keyword evidence="5 7" id="KW-0472">Membrane</keyword>
<evidence type="ECO:0000256" key="5">
    <source>
        <dbReference type="ARBA" id="ARBA00023136"/>
    </source>
</evidence>
<feature type="transmembrane region" description="Helical" evidence="7">
    <location>
        <begin position="295"/>
        <end position="314"/>
    </location>
</feature>
<dbReference type="PANTHER" id="PTHR33885">
    <property type="entry name" value="PHAGE SHOCK PROTEIN C"/>
    <property type="match status" value="1"/>
</dbReference>
<dbReference type="Pfam" id="PF04024">
    <property type="entry name" value="PspC"/>
    <property type="match status" value="1"/>
</dbReference>
<feature type="domain" description="Phage shock protein PspC N-terminal" evidence="8">
    <location>
        <begin position="57"/>
        <end position="112"/>
    </location>
</feature>
<feature type="region of interest" description="Disordered" evidence="6">
    <location>
        <begin position="193"/>
        <end position="212"/>
    </location>
</feature>
<gene>
    <name evidence="9" type="ORF">SFRA_017555</name>
</gene>
<proteinExistence type="predicted"/>
<comment type="subcellular location">
    <subcellularLocation>
        <location evidence="1">Cell membrane</location>
        <topology evidence="1">Single-pass membrane protein</topology>
    </subcellularLocation>
</comment>
<evidence type="ECO:0000313" key="10">
    <source>
        <dbReference type="Proteomes" id="UP000028058"/>
    </source>
</evidence>
<evidence type="ECO:0000256" key="3">
    <source>
        <dbReference type="ARBA" id="ARBA00022692"/>
    </source>
</evidence>
<dbReference type="EMBL" id="JNAD02000008">
    <property type="protein sequence ID" value="RKM94308.1"/>
    <property type="molecule type" value="Genomic_DNA"/>
</dbReference>
<keyword evidence="3 7" id="KW-0812">Transmembrane</keyword>
<protein>
    <submittedName>
        <fullName evidence="9">PspC domain-containing protein</fullName>
    </submittedName>
</protein>
<accession>A0A3R7FB90</accession>
<evidence type="ECO:0000256" key="2">
    <source>
        <dbReference type="ARBA" id="ARBA00022475"/>
    </source>
</evidence>
<sequence>MSDQQPAPGPAADAPGGAPAAPGGSARPGPAGPGGPPGSTTGSTADAASGVPPVLPRLRRSRRTKTIAGVCGGLGRQFDLDPVIFRVVLTVLAMSGGVGLIAYGFAWLLIPLDGEDENELRRLLSGRVEGPALTAVLFALVGSGLLLSMLNNGSVFFFAVLLSSALAGVCSWSLRKRRVEQAGAAVDAAAAQAVADAPPETTAPPSPGGPSWWRDPIVKDGATGPVGTGYLWGPDDGRDAGPYAPRASAAARGGRRGPSGPWTGGWTFLAAVAAAVTGTLVTWEQGPLTTSLQTGLAAALAVFGLGLAVAAWYGRAGGGTVVAAVLTCGLLVGAGAVPGNVTTHWQQSTWRPGSAAEVRPVYGIGTGRGVLDLTALDLERGETVSTRASVGAGELRVLVPPDAVLELGLEIGLGDSRLPGDPQNDIDIEPGTRRTVTLRPEGGLAPAGTLVLELEAGMGRVEVERAAP</sequence>
<dbReference type="GO" id="GO:0005886">
    <property type="term" value="C:plasma membrane"/>
    <property type="evidence" value="ECO:0007669"/>
    <property type="project" value="UniProtKB-SubCell"/>
</dbReference>
<dbReference type="PANTHER" id="PTHR33885:SF3">
    <property type="entry name" value="PHAGE SHOCK PROTEIN C"/>
    <property type="match status" value="1"/>
</dbReference>
<feature type="compositionally biased region" description="Low complexity" evidence="6">
    <location>
        <begin position="10"/>
        <end position="29"/>
    </location>
</feature>
<keyword evidence="10" id="KW-1185">Reference proteome</keyword>
<keyword evidence="4 7" id="KW-1133">Transmembrane helix</keyword>
<dbReference type="InterPro" id="IPR052027">
    <property type="entry name" value="PspC"/>
</dbReference>
<feature type="transmembrane region" description="Helical" evidence="7">
    <location>
        <begin position="262"/>
        <end position="283"/>
    </location>
</feature>
<feature type="transmembrane region" description="Helical" evidence="7">
    <location>
        <begin position="321"/>
        <end position="341"/>
    </location>
</feature>
<dbReference type="OrthoDB" id="3535301at2"/>
<evidence type="ECO:0000256" key="4">
    <source>
        <dbReference type="ARBA" id="ARBA00022989"/>
    </source>
</evidence>
<feature type="transmembrane region" description="Helical" evidence="7">
    <location>
        <begin position="156"/>
        <end position="174"/>
    </location>
</feature>
<organism evidence="9 10">
    <name type="scientific">Streptomyces xinghaiensis</name>
    <dbReference type="NCBI Taxonomy" id="1038928"/>
    <lineage>
        <taxon>Bacteria</taxon>
        <taxon>Bacillati</taxon>
        <taxon>Actinomycetota</taxon>
        <taxon>Actinomycetes</taxon>
        <taxon>Kitasatosporales</taxon>
        <taxon>Streptomycetaceae</taxon>
        <taxon>Streptomyces</taxon>
    </lineage>
</organism>
<dbReference type="RefSeq" id="WP_043470907.1">
    <property type="nucleotide sequence ID" value="NZ_CP134822.1"/>
</dbReference>
<dbReference type="AlphaFoldDB" id="A0A3R7FB90"/>
<evidence type="ECO:0000256" key="6">
    <source>
        <dbReference type="SAM" id="MobiDB-lite"/>
    </source>
</evidence>
<feature type="transmembrane region" description="Helical" evidence="7">
    <location>
        <begin position="83"/>
        <end position="110"/>
    </location>
</feature>
<feature type="transmembrane region" description="Helical" evidence="7">
    <location>
        <begin position="131"/>
        <end position="150"/>
    </location>
</feature>
<dbReference type="InterPro" id="IPR007168">
    <property type="entry name" value="Phageshock_PspC_N"/>
</dbReference>
<name>A0A3R7FB90_9ACTN</name>
<evidence type="ECO:0000313" key="9">
    <source>
        <dbReference type="EMBL" id="RKM94308.1"/>
    </source>
</evidence>
<evidence type="ECO:0000259" key="8">
    <source>
        <dbReference type="Pfam" id="PF04024"/>
    </source>
</evidence>
<feature type="region of interest" description="Disordered" evidence="6">
    <location>
        <begin position="1"/>
        <end position="58"/>
    </location>
</feature>
<reference evidence="9 10" key="1">
    <citation type="journal article" date="2014" name="Genome Announc.">
        <title>Draft Genome Sequence of Streptomyces fradiae ATCC 19609, a Strain Highly Sensitive to Antibiotics.</title>
        <authorList>
            <person name="Bekker O.B."/>
            <person name="Klimina K.M."/>
            <person name="Vatlin A.A."/>
            <person name="Zakharevich N.V."/>
            <person name="Kasianov A.S."/>
            <person name="Danilenko V.N."/>
        </authorList>
    </citation>
    <scope>NUCLEOTIDE SEQUENCE [LARGE SCALE GENOMIC DNA]</scope>
    <source>
        <strain evidence="9 10">ATCC 19609</strain>
    </source>
</reference>
<evidence type="ECO:0000256" key="1">
    <source>
        <dbReference type="ARBA" id="ARBA00004162"/>
    </source>
</evidence>
<comment type="caution">
    <text evidence="9">The sequence shown here is derived from an EMBL/GenBank/DDBJ whole genome shotgun (WGS) entry which is preliminary data.</text>
</comment>
<dbReference type="Proteomes" id="UP000028058">
    <property type="component" value="Unassembled WGS sequence"/>
</dbReference>
<evidence type="ECO:0000256" key="7">
    <source>
        <dbReference type="SAM" id="Phobius"/>
    </source>
</evidence>